<gene>
    <name evidence="2" type="ORF">C811_01560</name>
</gene>
<dbReference type="HOGENOM" id="CLU_2395098_0_0_11"/>
<accession>R9L5V8</accession>
<evidence type="ECO:0000313" key="2">
    <source>
        <dbReference type="EMBL" id="EOS51142.1"/>
    </source>
</evidence>
<dbReference type="GeneID" id="82191035"/>
<reference evidence="2 3" key="1">
    <citation type="submission" date="2013-04" db="EMBL/GenBank/DDBJ databases">
        <title>The Genome Sequence of Enterorhabdus caecimuris B7.</title>
        <authorList>
            <consortium name="The Broad Institute Genomics Platform"/>
            <consortium name="The Broad Institute Genome Sequencing Center for Infectious Disease"/>
            <person name="Earl A."/>
            <person name="Xavier R."/>
            <person name="Elson C."/>
            <person name="Duck W."/>
            <person name="Walker B."/>
            <person name="Young S."/>
            <person name="Zeng Q."/>
            <person name="Gargeya S."/>
            <person name="Fitzgerald M."/>
            <person name="Haas B."/>
            <person name="Abouelleil A."/>
            <person name="Allen A.W."/>
            <person name="Alvarado L."/>
            <person name="Arachchi H.M."/>
            <person name="Berlin A.M."/>
            <person name="Chapman S.B."/>
            <person name="Gainer-Dewar J."/>
            <person name="Goldberg J."/>
            <person name="Griggs A."/>
            <person name="Gujja S."/>
            <person name="Hansen M."/>
            <person name="Howarth C."/>
            <person name="Imamovic A."/>
            <person name="Ireland A."/>
            <person name="Larimer J."/>
            <person name="McCowan C."/>
            <person name="Murphy C."/>
            <person name="Pearson M."/>
            <person name="Poon T.W."/>
            <person name="Priest M."/>
            <person name="Roberts A."/>
            <person name="Saif S."/>
            <person name="Shea T."/>
            <person name="Sisk P."/>
            <person name="Sykes S."/>
            <person name="Wortman J."/>
            <person name="Nusbaum C."/>
            <person name="Birren B."/>
        </authorList>
    </citation>
    <scope>NUCLEOTIDE SEQUENCE [LARGE SCALE GENOMIC DNA]</scope>
    <source>
        <strain evidence="2 3">B7</strain>
    </source>
</reference>
<dbReference type="AlphaFoldDB" id="R9L5V8"/>
<sequence length="93" mass="10355">MGNIITIPRGTAAEAPKRRNPLRSMVPFPIIGAKDAPQKIERTTLRRNVTTESDPVPCPDVRAIMAENARLRADNGILRNQLKVYEMRYGALA</sequence>
<dbReference type="STRING" id="1235794.C811_01560"/>
<protein>
    <submittedName>
        <fullName evidence="2">Uncharacterized protein</fullName>
    </submittedName>
</protein>
<dbReference type="Proteomes" id="UP000014204">
    <property type="component" value="Unassembled WGS sequence"/>
</dbReference>
<dbReference type="EMBL" id="ASSY01000008">
    <property type="protein sequence ID" value="EOS51142.1"/>
    <property type="molecule type" value="Genomic_DNA"/>
</dbReference>
<keyword evidence="3" id="KW-1185">Reference proteome</keyword>
<proteinExistence type="predicted"/>
<organism evidence="2 3">
    <name type="scientific">Adlercreutzia caecimuris B7</name>
    <dbReference type="NCBI Taxonomy" id="1235794"/>
    <lineage>
        <taxon>Bacteria</taxon>
        <taxon>Bacillati</taxon>
        <taxon>Actinomycetota</taxon>
        <taxon>Coriobacteriia</taxon>
        <taxon>Eggerthellales</taxon>
        <taxon>Eggerthellaceae</taxon>
        <taxon>Adlercreutzia</taxon>
    </lineage>
</organism>
<dbReference type="RefSeq" id="WP_016309760.1">
    <property type="nucleotide sequence ID" value="NZ_KE159646.1"/>
</dbReference>
<evidence type="ECO:0000256" key="1">
    <source>
        <dbReference type="SAM" id="MobiDB-lite"/>
    </source>
</evidence>
<evidence type="ECO:0000313" key="3">
    <source>
        <dbReference type="Proteomes" id="UP000014204"/>
    </source>
</evidence>
<feature type="region of interest" description="Disordered" evidence="1">
    <location>
        <begin position="1"/>
        <end position="20"/>
    </location>
</feature>
<name>R9L5V8_9ACTN</name>
<comment type="caution">
    <text evidence="2">The sequence shown here is derived from an EMBL/GenBank/DDBJ whole genome shotgun (WGS) entry which is preliminary data.</text>
</comment>